<dbReference type="Proteomes" id="UP001558632">
    <property type="component" value="Unassembled WGS sequence"/>
</dbReference>
<proteinExistence type="predicted"/>
<evidence type="ECO:0000313" key="1">
    <source>
        <dbReference type="EMBL" id="KAL1242361.1"/>
    </source>
</evidence>
<dbReference type="EMBL" id="JBEUSY010000209">
    <property type="protein sequence ID" value="KAL1242361.1"/>
    <property type="molecule type" value="Genomic_DNA"/>
</dbReference>
<sequence length="66" mass="7781">MYINCVKLQWKKEDPKIARENKKKIVGNFVLSNGQWNFVVYANGEMGKFRLEHFCLVFSIGDIEKK</sequence>
<organism evidence="1 2">
    <name type="scientific">Trichinella spiralis</name>
    <name type="common">Trichina worm</name>
    <dbReference type="NCBI Taxonomy" id="6334"/>
    <lineage>
        <taxon>Eukaryota</taxon>
        <taxon>Metazoa</taxon>
        <taxon>Ecdysozoa</taxon>
        <taxon>Nematoda</taxon>
        <taxon>Enoplea</taxon>
        <taxon>Dorylaimia</taxon>
        <taxon>Trichinellida</taxon>
        <taxon>Trichinellidae</taxon>
        <taxon>Trichinella</taxon>
    </lineage>
</organism>
<protein>
    <submittedName>
        <fullName evidence="1">Protein lethal(3)malignant blood neoplasm</fullName>
    </submittedName>
</protein>
<name>A0ABR3KP06_TRISP</name>
<accession>A0ABR3KP06</accession>
<evidence type="ECO:0000313" key="2">
    <source>
        <dbReference type="Proteomes" id="UP001558632"/>
    </source>
</evidence>
<keyword evidence="2" id="KW-1185">Reference proteome</keyword>
<reference evidence="1 2" key="1">
    <citation type="submission" date="2024-07" db="EMBL/GenBank/DDBJ databases">
        <title>Enhanced genomic and transcriptomic resources for Trichinella pseudospiralis and T. spiralis underpin the discovery of pronounced molecular differences between stages and species.</title>
        <authorList>
            <person name="Pasi K.K."/>
            <person name="La Rosa G."/>
            <person name="Gomez-Morales M.A."/>
            <person name="Tosini F."/>
            <person name="Sumanam S."/>
            <person name="Young N.D."/>
            <person name="Chang B.C."/>
            <person name="Robin G.B."/>
        </authorList>
    </citation>
    <scope>NUCLEOTIDE SEQUENCE [LARGE SCALE GENOMIC DNA]</scope>
    <source>
        <strain evidence="1">ISS534</strain>
    </source>
</reference>
<gene>
    <name evidence="1" type="ORF">TSPI_00840</name>
</gene>
<comment type="caution">
    <text evidence="1">The sequence shown here is derived from an EMBL/GenBank/DDBJ whole genome shotgun (WGS) entry which is preliminary data.</text>
</comment>